<name>A0A917IV47_9MICC</name>
<gene>
    <name evidence="1" type="ORF">GCM10007359_16870</name>
</gene>
<reference evidence="1 2" key="1">
    <citation type="journal article" date="2014" name="Int. J. Syst. Evol. Microbiol.">
        <title>Complete genome sequence of Corynebacterium casei LMG S-19264T (=DSM 44701T), isolated from a smear-ripened cheese.</title>
        <authorList>
            <consortium name="US DOE Joint Genome Institute (JGI-PGF)"/>
            <person name="Walter F."/>
            <person name="Albersmeier A."/>
            <person name="Kalinowski J."/>
            <person name="Ruckert C."/>
        </authorList>
    </citation>
    <scope>NUCLEOTIDE SEQUENCE [LARGE SCALE GENOMIC DNA]</scope>
    <source>
        <strain evidence="1 2">CCM 8669</strain>
    </source>
</reference>
<keyword evidence="2" id="KW-1185">Reference proteome</keyword>
<sequence>MEIVIAASALKHGITRDEIFEALENHIYVIDNFDESRIQGLPSPTLHIGKTYLRATTALNER</sequence>
<dbReference type="Proteomes" id="UP000600171">
    <property type="component" value="Unassembled WGS sequence"/>
</dbReference>
<proteinExistence type="predicted"/>
<evidence type="ECO:0000313" key="1">
    <source>
        <dbReference type="EMBL" id="GGH64508.1"/>
    </source>
</evidence>
<dbReference type="EMBL" id="BMDC01000003">
    <property type="protein sequence ID" value="GGH64508.1"/>
    <property type="molecule type" value="Genomic_DNA"/>
</dbReference>
<evidence type="ECO:0000313" key="2">
    <source>
        <dbReference type="Proteomes" id="UP000600171"/>
    </source>
</evidence>
<organism evidence="1 2">
    <name type="scientific">Rothia aerolata</name>
    <dbReference type="NCBI Taxonomy" id="1812262"/>
    <lineage>
        <taxon>Bacteria</taxon>
        <taxon>Bacillati</taxon>
        <taxon>Actinomycetota</taxon>
        <taxon>Actinomycetes</taxon>
        <taxon>Micrococcales</taxon>
        <taxon>Micrococcaceae</taxon>
        <taxon>Rothia</taxon>
    </lineage>
</organism>
<accession>A0A917IV47</accession>
<comment type="caution">
    <text evidence="1">The sequence shown here is derived from an EMBL/GenBank/DDBJ whole genome shotgun (WGS) entry which is preliminary data.</text>
</comment>
<protein>
    <submittedName>
        <fullName evidence="1">Uncharacterized protein</fullName>
    </submittedName>
</protein>
<dbReference type="AlphaFoldDB" id="A0A917IV47"/>